<dbReference type="AlphaFoldDB" id="F2RHM4"/>
<dbReference type="Pfam" id="PF05448">
    <property type="entry name" value="AXE1"/>
    <property type="match status" value="1"/>
</dbReference>
<feature type="active site" description="Nucleophile" evidence="1">
    <location>
        <position position="192"/>
    </location>
</feature>
<reference evidence="4 5" key="1">
    <citation type="journal article" date="2011" name="BMC Genomics">
        <title>Genome-wide analysis of the role of GlnR in Streptomyces venezuelae provides new insights into global nitrogen regulation in actinomycetes.</title>
        <authorList>
            <person name="Pullan S.T."/>
            <person name="Bibb M.J."/>
            <person name="Merrick M."/>
        </authorList>
    </citation>
    <scope>NUCLEOTIDE SEQUENCE [LARGE SCALE GENOMIC DNA]</scope>
    <source>
        <strain evidence="5">ATCC 10712 / CBS 650.69 / DSM 40230 / JCM 4526 / NBRC 13096 / PD 04745</strain>
    </source>
</reference>
<dbReference type="SUPFAM" id="SSF53474">
    <property type="entry name" value="alpha/beta-Hydrolases"/>
    <property type="match status" value="1"/>
</dbReference>
<feature type="domain" description="Acetyl xylan esterase" evidence="3">
    <location>
        <begin position="7"/>
        <end position="323"/>
    </location>
</feature>
<sequence length="329" mass="35553">MSQAVFMTQFDLPLDQLRTYRSESVEPEDFDAFWAETLGEARAHPLDARFEAVPTGLATVETYDVTFGGFGGQPVRGWLVLPAGTTEPLPVVVEFLGYGGGRGLPHTHLLWASAGFAHFVMDTRGQGSGWATGDTPDPVGSAPSFPGFMTRGVEDPYTYYYRRLFTDAVRAVEAARSHPLVDASRTAVTGGSQGGGITLAVAGLVPDLVAVAPDVPFLCDFPRATTVTDRMPYREIGSYLKTHRGRVRQVAETLAHFDGVHFAARAMAPALFSTALEDLTCPPSTVFAAFNAYAGEEKAIEVYDFNDHEGGGVFQQAAQLRWLPGRLRG</sequence>
<dbReference type="Gene3D" id="3.40.50.1820">
    <property type="entry name" value="alpha/beta hydrolase"/>
    <property type="match status" value="1"/>
</dbReference>
<accession>F2RHM4</accession>
<dbReference type="ESTHER" id="strvp-f2rhm4">
    <property type="family name" value="Acetyl-esterase_deacetylase"/>
</dbReference>
<keyword evidence="5" id="KW-1185">Reference proteome</keyword>
<dbReference type="STRING" id="953739.SVEN_6682"/>
<dbReference type="KEGG" id="sve:SVEN_6682"/>
<evidence type="ECO:0000313" key="5">
    <source>
        <dbReference type="Proteomes" id="UP000006854"/>
    </source>
</evidence>
<dbReference type="PATRIC" id="fig|953739.5.peg.1900"/>
<dbReference type="InterPro" id="IPR008391">
    <property type="entry name" value="AXE1_dom"/>
</dbReference>
<protein>
    <submittedName>
        <fullName evidence="4">Putative esterase</fullName>
    </submittedName>
</protein>
<name>F2RHM4_STRVP</name>
<dbReference type="PANTHER" id="PTHR40111">
    <property type="entry name" value="CEPHALOSPORIN-C DEACETYLASE"/>
    <property type="match status" value="1"/>
</dbReference>
<dbReference type="HOGENOM" id="CLU_054209_1_0_11"/>
<evidence type="ECO:0000256" key="1">
    <source>
        <dbReference type="PIRSR" id="PIRSR639069-1"/>
    </source>
</evidence>
<dbReference type="Proteomes" id="UP000006854">
    <property type="component" value="Chromosome"/>
</dbReference>
<feature type="binding site" evidence="2">
    <location>
        <position position="98"/>
    </location>
    <ligand>
        <name>substrate</name>
    </ligand>
</feature>
<gene>
    <name evidence="4" type="ordered locus">SVEN_6682</name>
</gene>
<feature type="active site" description="Charge relay system" evidence="1">
    <location>
        <position position="278"/>
    </location>
</feature>
<dbReference type="EMBL" id="FR845719">
    <property type="protein sequence ID" value="CCA59968.1"/>
    <property type="molecule type" value="Genomic_DNA"/>
</dbReference>
<dbReference type="eggNOG" id="COG3458">
    <property type="taxonomic scope" value="Bacteria"/>
</dbReference>
<organism evidence="4 5">
    <name type="scientific">Streptomyces venezuelae (strain ATCC 10712 / CBS 650.69 / DSM 40230 / JCM 4526 / NBRC 13096 / PD 04745)</name>
    <dbReference type="NCBI Taxonomy" id="953739"/>
    <lineage>
        <taxon>Bacteria</taxon>
        <taxon>Bacillati</taxon>
        <taxon>Actinomycetota</taxon>
        <taxon>Actinomycetes</taxon>
        <taxon>Kitasatosporales</taxon>
        <taxon>Streptomycetaceae</taxon>
        <taxon>Streptomyces</taxon>
    </lineage>
</organism>
<dbReference type="GO" id="GO:0005976">
    <property type="term" value="P:polysaccharide metabolic process"/>
    <property type="evidence" value="ECO:0007669"/>
    <property type="project" value="TreeGrafter"/>
</dbReference>
<dbReference type="PANTHER" id="PTHR40111:SF1">
    <property type="entry name" value="CEPHALOSPORIN-C DEACETYLASE"/>
    <property type="match status" value="1"/>
</dbReference>
<feature type="active site" description="Charge relay system" evidence="1">
    <location>
        <position position="308"/>
    </location>
</feature>
<evidence type="ECO:0000313" key="4">
    <source>
        <dbReference type="EMBL" id="CCA59968.1"/>
    </source>
</evidence>
<dbReference type="InterPro" id="IPR039069">
    <property type="entry name" value="CE7"/>
</dbReference>
<proteinExistence type="predicted"/>
<evidence type="ECO:0000256" key="2">
    <source>
        <dbReference type="PIRSR" id="PIRSR639069-2"/>
    </source>
</evidence>
<dbReference type="InterPro" id="IPR029058">
    <property type="entry name" value="AB_hydrolase_fold"/>
</dbReference>
<evidence type="ECO:0000259" key="3">
    <source>
        <dbReference type="Pfam" id="PF05448"/>
    </source>
</evidence>
<dbReference type="GO" id="GO:0052689">
    <property type="term" value="F:carboxylic ester hydrolase activity"/>
    <property type="evidence" value="ECO:0007669"/>
    <property type="project" value="TreeGrafter"/>
</dbReference>